<dbReference type="InterPro" id="IPR045186">
    <property type="entry name" value="Indole-3-glycerol_P_synth"/>
</dbReference>
<comment type="catalytic activity">
    <reaction evidence="15 16">
        <text>chorismate + L-glutamine = anthranilate + pyruvate + L-glutamate + H(+)</text>
        <dbReference type="Rhea" id="RHEA:21732"/>
        <dbReference type="ChEBI" id="CHEBI:15361"/>
        <dbReference type="ChEBI" id="CHEBI:15378"/>
        <dbReference type="ChEBI" id="CHEBI:16567"/>
        <dbReference type="ChEBI" id="CHEBI:29748"/>
        <dbReference type="ChEBI" id="CHEBI:29985"/>
        <dbReference type="ChEBI" id="CHEBI:58359"/>
        <dbReference type="EC" id="4.1.3.27"/>
    </reaction>
</comment>
<evidence type="ECO:0000256" key="8">
    <source>
        <dbReference type="ARBA" id="ARBA00022793"/>
    </source>
</evidence>
<dbReference type="PRINTS" id="PR00096">
    <property type="entry name" value="GATASE"/>
</dbReference>
<sequence length="752" mass="81472">MSAAEETLLIDNYDSFTFNLYQSLCNLGAKVRVIRNSEIKPHELAGLKIRNLIISPGPGHPKTDGGISQAAIKYFAGKVPVLGVCMGLECLVDALGGEISYAGEIMHGKTSKIRHDERGCFKDLPQGFQSTRYHSLSAHIKSLPDSLAICAFTEESGVVMGVRHREYTVEAVQYHPESIISEFGDEYLKNFLSLRGGTWDENPSFGVLDTQLPPFKYEGTSGPAAAKLPSILETIQKQRLEDINVAKKTPGSTPEDLQASLNLHLAPPLISLVRRLSQGNSTAALMAEIKRASPSKGAISLNTNAPTQALKYALAGAAVISVLTEPKWFKGSLLDMRLARQAVDSLPDRPAILRKDFILDEYQIMEARIYGADTVLLIVAMLPMIRLAALIKFSRSLGMEPLVEVNNTEEMSAALELGATVIGVNNRNLHTFQVDMETTTRLADMCRDKDVILCALSGINSRKDVTHYLEQGVRGVLVGEALMKAEDPQVFIRDLLNLPPPPPVIVTKPLVKICGIRSAEDALVAAEAGADFIGLIFANSKRRVSIDTAIEVATVVQTVREQQKIPLPQSAEQPLPWFTQHAESLKPLRKPLLVGVFQDQPLEEILAVASAVHLDIVQLHGSESSQMPTFIPLPVIRVVHAQADDTAETLASISRPGLHQFVLLEAVKPGEKVSGGSGITVNLDLARELQDKGEAGSSFSLPLILAGGLTPETVGKVVQYVKPWAVDVSGGVETDGRKDAKKISKFIEAAKA</sequence>
<feature type="domain" description="Indole-3-glycerol phosphate synthase" evidence="18">
    <location>
        <begin position="232"/>
        <end position="495"/>
    </location>
</feature>
<evidence type="ECO:0000256" key="7">
    <source>
        <dbReference type="ARBA" id="ARBA00022605"/>
    </source>
</evidence>
<dbReference type="Pfam" id="PF00117">
    <property type="entry name" value="GATase"/>
    <property type="match status" value="1"/>
</dbReference>
<dbReference type="FunFam" id="3.40.50.880:FF:000031">
    <property type="entry name" value="Multifunctional tryptophan biosynthesis protein"/>
    <property type="match status" value="1"/>
</dbReference>
<dbReference type="InterPro" id="IPR029062">
    <property type="entry name" value="Class_I_gatase-like"/>
</dbReference>
<dbReference type="NCBIfam" id="TIGR00566">
    <property type="entry name" value="trpG_papA"/>
    <property type="match status" value="1"/>
</dbReference>
<evidence type="ECO:0000256" key="15">
    <source>
        <dbReference type="ARBA" id="ARBA00047683"/>
    </source>
</evidence>
<feature type="domain" description="Glutamine amidotransferase" evidence="17">
    <location>
        <begin position="8"/>
        <end position="192"/>
    </location>
</feature>
<evidence type="ECO:0000256" key="1">
    <source>
        <dbReference type="ARBA" id="ARBA00001164"/>
    </source>
</evidence>
<keyword evidence="12 16" id="KW-0413">Isomerase</keyword>
<accession>A0A0C3AUU3</accession>
<dbReference type="AlphaFoldDB" id="A0A0C3AUU3"/>
<dbReference type="PANTHER" id="PTHR22854:SF2">
    <property type="entry name" value="INDOLE-3-GLYCEROL-PHOSPHATE SYNTHASE"/>
    <property type="match status" value="1"/>
</dbReference>
<keyword evidence="11 16" id="KW-0057">Aromatic amino acid biosynthesis</keyword>
<evidence type="ECO:0000256" key="9">
    <source>
        <dbReference type="ARBA" id="ARBA00022822"/>
    </source>
</evidence>
<reference evidence="21" key="2">
    <citation type="submission" date="2015-01" db="EMBL/GenBank/DDBJ databases">
        <title>Evolutionary Origins and Diversification of the Mycorrhizal Mutualists.</title>
        <authorList>
            <consortium name="DOE Joint Genome Institute"/>
            <consortium name="Mycorrhizal Genomics Consortium"/>
            <person name="Kohler A."/>
            <person name="Kuo A."/>
            <person name="Nagy L.G."/>
            <person name="Floudas D."/>
            <person name="Copeland A."/>
            <person name="Barry K.W."/>
            <person name="Cichocki N."/>
            <person name="Veneault-Fourrey C."/>
            <person name="LaButti K."/>
            <person name="Lindquist E.A."/>
            <person name="Lipzen A."/>
            <person name="Lundell T."/>
            <person name="Morin E."/>
            <person name="Murat C."/>
            <person name="Riley R."/>
            <person name="Ohm R."/>
            <person name="Sun H."/>
            <person name="Tunlid A."/>
            <person name="Henrissat B."/>
            <person name="Grigoriev I.V."/>
            <person name="Hibbett D.S."/>
            <person name="Martin F."/>
        </authorList>
    </citation>
    <scope>NUCLEOTIDE SEQUENCE [LARGE SCALE GENOMIC DNA]</scope>
    <source>
        <strain evidence="21">MAFF 305830</strain>
    </source>
</reference>
<dbReference type="InterPro" id="IPR017926">
    <property type="entry name" value="GATASE"/>
</dbReference>
<gene>
    <name evidence="20" type="ORF">M408DRAFT_332595</name>
</gene>
<evidence type="ECO:0000256" key="12">
    <source>
        <dbReference type="ARBA" id="ARBA00023235"/>
    </source>
</evidence>
<proteinExistence type="inferred from homology"/>
<keyword evidence="7 16" id="KW-0028">Amino-acid biosynthesis</keyword>
<dbReference type="InterPro" id="IPR011060">
    <property type="entry name" value="RibuloseP-bd_barrel"/>
</dbReference>
<evidence type="ECO:0000259" key="19">
    <source>
        <dbReference type="Pfam" id="PF00697"/>
    </source>
</evidence>
<dbReference type="SUPFAM" id="SSF52317">
    <property type="entry name" value="Class I glutamine amidotransferase-like"/>
    <property type="match status" value="1"/>
</dbReference>
<dbReference type="CDD" id="cd01743">
    <property type="entry name" value="GATase1_Anthranilate_Synthase"/>
    <property type="match status" value="1"/>
</dbReference>
<evidence type="ECO:0000256" key="13">
    <source>
        <dbReference type="ARBA" id="ARBA00023239"/>
    </source>
</evidence>
<evidence type="ECO:0000256" key="10">
    <source>
        <dbReference type="ARBA" id="ARBA00022962"/>
    </source>
</evidence>
<dbReference type="InterPro" id="IPR001468">
    <property type="entry name" value="Indole-3-GlycerolPSynthase_CS"/>
</dbReference>
<dbReference type="InterPro" id="IPR016302">
    <property type="entry name" value="Anthranilate_synth_II"/>
</dbReference>
<dbReference type="HAMAP" id="MF_00135">
    <property type="entry name" value="PRAI"/>
    <property type="match status" value="1"/>
</dbReference>
<keyword evidence="13 16" id="KW-0456">Lyase</keyword>
<comment type="catalytic activity">
    <reaction evidence="2 16">
        <text>1-(2-carboxyphenylamino)-1-deoxy-D-ribulose 5-phosphate + H(+) = (1S,2R)-1-C-(indol-3-yl)glycerol 3-phosphate + CO2 + H2O</text>
        <dbReference type="Rhea" id="RHEA:23476"/>
        <dbReference type="ChEBI" id="CHEBI:15377"/>
        <dbReference type="ChEBI" id="CHEBI:15378"/>
        <dbReference type="ChEBI" id="CHEBI:16526"/>
        <dbReference type="ChEBI" id="CHEBI:58613"/>
        <dbReference type="ChEBI" id="CHEBI:58866"/>
        <dbReference type="EC" id="4.1.1.48"/>
    </reaction>
</comment>
<keyword evidence="10" id="KW-0315">Glutamine amidotransferase</keyword>
<dbReference type="PRINTS" id="PR00097">
    <property type="entry name" value="ANTSNTHASEII"/>
</dbReference>
<dbReference type="Pfam" id="PF00697">
    <property type="entry name" value="PRAI"/>
    <property type="match status" value="1"/>
</dbReference>
<dbReference type="GO" id="GO:0000162">
    <property type="term" value="P:L-tryptophan biosynthetic process"/>
    <property type="evidence" value="ECO:0007669"/>
    <property type="project" value="UniProtKB-UniRule"/>
</dbReference>
<evidence type="ECO:0000256" key="14">
    <source>
        <dbReference type="ARBA" id="ARBA00023268"/>
    </source>
</evidence>
<dbReference type="CDD" id="cd00405">
    <property type="entry name" value="PRAI"/>
    <property type="match status" value="1"/>
</dbReference>
<evidence type="ECO:0000256" key="5">
    <source>
        <dbReference type="ARBA" id="ARBA00004696"/>
    </source>
</evidence>
<feature type="domain" description="N-(5'phosphoribosyl) anthranilate isomerase (PRAI)" evidence="19">
    <location>
        <begin position="551"/>
        <end position="748"/>
    </location>
</feature>
<evidence type="ECO:0000256" key="3">
    <source>
        <dbReference type="ARBA" id="ARBA00003272"/>
    </source>
</evidence>
<dbReference type="Gene3D" id="3.40.50.880">
    <property type="match status" value="1"/>
</dbReference>
<dbReference type="InterPro" id="IPR013798">
    <property type="entry name" value="Indole-3-glycerol_P_synth_dom"/>
</dbReference>
<dbReference type="FunFam" id="3.20.20.70:FF:000136">
    <property type="entry name" value="Multifunctional tryptophan biosynthesis protein"/>
    <property type="match status" value="1"/>
</dbReference>
<dbReference type="PIRSF" id="PIRSF001382">
    <property type="entry name" value="TrpG-trpC-trpF"/>
    <property type="match status" value="1"/>
</dbReference>
<keyword evidence="9 16" id="KW-0822">Tryptophan biosynthesis</keyword>
<dbReference type="Gene3D" id="3.20.20.70">
    <property type="entry name" value="Aldolase class I"/>
    <property type="match status" value="2"/>
</dbReference>
<evidence type="ECO:0000259" key="18">
    <source>
        <dbReference type="Pfam" id="PF00218"/>
    </source>
</evidence>
<dbReference type="OrthoDB" id="524799at2759"/>
<evidence type="ECO:0000256" key="16">
    <source>
        <dbReference type="PIRNR" id="PIRNR001382"/>
    </source>
</evidence>
<evidence type="ECO:0000256" key="4">
    <source>
        <dbReference type="ARBA" id="ARBA00004664"/>
    </source>
</evidence>
<comment type="pathway">
    <text evidence="5 16">Amino-acid biosynthesis; L-tryptophan biosynthesis; L-tryptophan from chorismate: step 4/5.</text>
</comment>
<comment type="pathway">
    <text evidence="6 16">Amino-acid biosynthesis; L-tryptophan biosynthesis; L-tryptophan from chorismate: step 1/5.</text>
</comment>
<evidence type="ECO:0000313" key="20">
    <source>
        <dbReference type="EMBL" id="KIM23026.1"/>
    </source>
</evidence>
<dbReference type="EMBL" id="KN824344">
    <property type="protein sequence ID" value="KIM23026.1"/>
    <property type="molecule type" value="Genomic_DNA"/>
</dbReference>
<dbReference type="InterPro" id="IPR013785">
    <property type="entry name" value="Aldolase_TIM"/>
</dbReference>
<dbReference type="InterPro" id="IPR006221">
    <property type="entry name" value="TrpG/PapA_dom"/>
</dbReference>
<dbReference type="Proteomes" id="UP000054097">
    <property type="component" value="Unassembled WGS sequence"/>
</dbReference>
<evidence type="ECO:0000256" key="6">
    <source>
        <dbReference type="ARBA" id="ARBA00004873"/>
    </source>
</evidence>
<dbReference type="CDD" id="cd00331">
    <property type="entry name" value="IGPS"/>
    <property type="match status" value="1"/>
</dbReference>
<name>A0A0C3AUU3_SERVB</name>
<keyword evidence="21" id="KW-1185">Reference proteome</keyword>
<dbReference type="PROSITE" id="PS51273">
    <property type="entry name" value="GATASE_TYPE_1"/>
    <property type="match status" value="1"/>
</dbReference>
<dbReference type="STRING" id="933852.A0A0C3AUU3"/>
<dbReference type="EC" id="5.3.1.24" evidence="16"/>
<keyword evidence="14" id="KW-0511">Multifunctional enzyme</keyword>
<evidence type="ECO:0000256" key="2">
    <source>
        <dbReference type="ARBA" id="ARBA00001633"/>
    </source>
</evidence>
<dbReference type="HOGENOM" id="CLU_007713_2_0_1"/>
<dbReference type="GO" id="GO:0004049">
    <property type="term" value="F:anthranilate synthase activity"/>
    <property type="evidence" value="ECO:0007669"/>
    <property type="project" value="UniProtKB-UniRule"/>
</dbReference>
<dbReference type="InterPro" id="IPR001240">
    <property type="entry name" value="PRAI_dom"/>
</dbReference>
<dbReference type="GO" id="GO:0004640">
    <property type="term" value="F:phosphoribosylanthranilate isomerase activity"/>
    <property type="evidence" value="ECO:0007669"/>
    <property type="project" value="UniProtKB-UniRule"/>
</dbReference>
<reference evidence="20 21" key="1">
    <citation type="submission" date="2014-04" db="EMBL/GenBank/DDBJ databases">
        <authorList>
            <consortium name="DOE Joint Genome Institute"/>
            <person name="Kuo A."/>
            <person name="Zuccaro A."/>
            <person name="Kohler A."/>
            <person name="Nagy L.G."/>
            <person name="Floudas D."/>
            <person name="Copeland A."/>
            <person name="Barry K.W."/>
            <person name="Cichocki N."/>
            <person name="Veneault-Fourrey C."/>
            <person name="LaButti K."/>
            <person name="Lindquist E.A."/>
            <person name="Lipzen A."/>
            <person name="Lundell T."/>
            <person name="Morin E."/>
            <person name="Murat C."/>
            <person name="Sun H."/>
            <person name="Tunlid A."/>
            <person name="Henrissat B."/>
            <person name="Grigoriev I.V."/>
            <person name="Hibbett D.S."/>
            <person name="Martin F."/>
            <person name="Nordberg H.P."/>
            <person name="Cantor M.N."/>
            <person name="Hua S.X."/>
        </authorList>
    </citation>
    <scope>NUCLEOTIDE SEQUENCE [LARGE SCALE GENOMIC DNA]</scope>
    <source>
        <strain evidence="20 21">MAFF 305830</strain>
    </source>
</reference>
<evidence type="ECO:0000313" key="21">
    <source>
        <dbReference type="Proteomes" id="UP000054097"/>
    </source>
</evidence>
<dbReference type="PROSITE" id="PS00614">
    <property type="entry name" value="IGPS"/>
    <property type="match status" value="1"/>
</dbReference>
<keyword evidence="8 16" id="KW-0210">Decarboxylase</keyword>
<dbReference type="EC" id="4.1.1.48" evidence="16"/>
<organism evidence="20 21">
    <name type="scientific">Serendipita vermifera MAFF 305830</name>
    <dbReference type="NCBI Taxonomy" id="933852"/>
    <lineage>
        <taxon>Eukaryota</taxon>
        <taxon>Fungi</taxon>
        <taxon>Dikarya</taxon>
        <taxon>Basidiomycota</taxon>
        <taxon>Agaricomycotina</taxon>
        <taxon>Agaricomycetes</taxon>
        <taxon>Sebacinales</taxon>
        <taxon>Serendipitaceae</taxon>
        <taxon>Serendipita</taxon>
    </lineage>
</organism>
<dbReference type="PANTHER" id="PTHR22854">
    <property type="entry name" value="TRYPTOPHAN BIOSYNTHESIS PROTEIN"/>
    <property type="match status" value="1"/>
</dbReference>
<comment type="catalytic activity">
    <reaction evidence="1 16">
        <text>N-(5-phospho-beta-D-ribosyl)anthranilate = 1-(2-carboxyphenylamino)-1-deoxy-D-ribulose 5-phosphate</text>
        <dbReference type="Rhea" id="RHEA:21540"/>
        <dbReference type="ChEBI" id="CHEBI:18277"/>
        <dbReference type="ChEBI" id="CHEBI:58613"/>
        <dbReference type="EC" id="5.3.1.24"/>
    </reaction>
</comment>
<evidence type="ECO:0000256" key="11">
    <source>
        <dbReference type="ARBA" id="ARBA00023141"/>
    </source>
</evidence>
<comment type="function">
    <text evidence="3 16">Trifunctional enzyme bearing the Gln amidotransferase (GATase) domain of anthranilate synthase, indole-glycerolphosphate synthase, and phosphoribosylanthranilate isomerase activities.</text>
</comment>
<dbReference type="GO" id="GO:0004425">
    <property type="term" value="F:indole-3-glycerol-phosphate synthase activity"/>
    <property type="evidence" value="ECO:0007669"/>
    <property type="project" value="UniProtKB-UniRule"/>
</dbReference>
<protein>
    <recommendedName>
        <fullName evidence="16">Multifunctional tryptophan biosynthesis protein</fullName>
    </recommendedName>
    <domain>
        <recommendedName>
            <fullName evidence="16">Anthranilate synthase component 2</fullName>
            <shortName evidence="16">AS</shortName>
            <ecNumber evidence="16">4.1.3.27</ecNumber>
        </recommendedName>
        <alternativeName>
            <fullName evidence="16">Anthranilate synthase, glutamine amidotransferase component</fullName>
        </alternativeName>
    </domain>
    <domain>
        <recommendedName>
            <fullName evidence="16">Indole-3-glycerol phosphate synthase</fullName>
            <shortName evidence="16">IGPS</shortName>
            <ecNumber evidence="16">4.1.1.48</ecNumber>
        </recommendedName>
    </domain>
    <domain>
        <recommendedName>
            <fullName evidence="16">N-(5'-phosphoribosyl)anthranilate isomerase</fullName>
            <shortName evidence="16">PRAI</shortName>
            <ecNumber evidence="16">5.3.1.24</ecNumber>
        </recommendedName>
    </domain>
</protein>
<evidence type="ECO:0000259" key="17">
    <source>
        <dbReference type="Pfam" id="PF00117"/>
    </source>
</evidence>
<dbReference type="SUPFAM" id="SSF51366">
    <property type="entry name" value="Ribulose-phoshate binding barrel"/>
    <property type="match status" value="2"/>
</dbReference>
<dbReference type="UniPathway" id="UPA00035">
    <property type="reaction ID" value="UER00040"/>
</dbReference>
<dbReference type="Pfam" id="PF00218">
    <property type="entry name" value="IGPS"/>
    <property type="match status" value="1"/>
</dbReference>
<dbReference type="EC" id="4.1.3.27" evidence="16"/>
<comment type="pathway">
    <text evidence="4 16">Amino-acid biosynthesis; L-tryptophan biosynthesis; L-tryptophan from chorismate: step 3/5.</text>
</comment>